<feature type="compositionally biased region" description="Low complexity" evidence="1">
    <location>
        <begin position="60"/>
        <end position="73"/>
    </location>
</feature>
<keyword evidence="3" id="KW-1185">Reference proteome</keyword>
<dbReference type="AlphaFoldDB" id="A0A9J5ZHN4"/>
<evidence type="ECO:0000256" key="1">
    <source>
        <dbReference type="SAM" id="MobiDB-lite"/>
    </source>
</evidence>
<comment type="caution">
    <text evidence="2">The sequence shown here is derived from an EMBL/GenBank/DDBJ whole genome shotgun (WGS) entry which is preliminary data.</text>
</comment>
<name>A0A9J5ZHN4_SOLCO</name>
<proteinExistence type="predicted"/>
<feature type="compositionally biased region" description="Acidic residues" evidence="1">
    <location>
        <begin position="40"/>
        <end position="59"/>
    </location>
</feature>
<evidence type="ECO:0000313" key="2">
    <source>
        <dbReference type="EMBL" id="KAG5611320.1"/>
    </source>
</evidence>
<dbReference type="EMBL" id="JACXVP010000004">
    <property type="protein sequence ID" value="KAG5611320.1"/>
    <property type="molecule type" value="Genomic_DNA"/>
</dbReference>
<accession>A0A9J5ZHN4</accession>
<organism evidence="2 3">
    <name type="scientific">Solanum commersonii</name>
    <name type="common">Commerson's wild potato</name>
    <name type="synonym">Commerson's nightshade</name>
    <dbReference type="NCBI Taxonomy" id="4109"/>
    <lineage>
        <taxon>Eukaryota</taxon>
        <taxon>Viridiplantae</taxon>
        <taxon>Streptophyta</taxon>
        <taxon>Embryophyta</taxon>
        <taxon>Tracheophyta</taxon>
        <taxon>Spermatophyta</taxon>
        <taxon>Magnoliopsida</taxon>
        <taxon>eudicotyledons</taxon>
        <taxon>Gunneridae</taxon>
        <taxon>Pentapetalae</taxon>
        <taxon>asterids</taxon>
        <taxon>lamiids</taxon>
        <taxon>Solanales</taxon>
        <taxon>Solanaceae</taxon>
        <taxon>Solanoideae</taxon>
        <taxon>Solaneae</taxon>
        <taxon>Solanum</taxon>
    </lineage>
</organism>
<gene>
    <name evidence="2" type="ORF">H5410_022601</name>
</gene>
<sequence>MEDYTHVDETFFNIDSNSGLDPYHESLQRRFGNFDEELREDDEHDNVIDTFDDDDDETEPLTATTPAPSLALFRCPTPIPLVHPRPKSRRRDFENRCREFNIPPRKIPKTVSTR</sequence>
<dbReference type="Proteomes" id="UP000824120">
    <property type="component" value="Chromosome 4"/>
</dbReference>
<protein>
    <submittedName>
        <fullName evidence="2">Uncharacterized protein</fullName>
    </submittedName>
</protein>
<reference evidence="2 3" key="1">
    <citation type="submission" date="2020-09" db="EMBL/GenBank/DDBJ databases">
        <title>De no assembly of potato wild relative species, Solanum commersonii.</title>
        <authorList>
            <person name="Cho K."/>
        </authorList>
    </citation>
    <scope>NUCLEOTIDE SEQUENCE [LARGE SCALE GENOMIC DNA]</scope>
    <source>
        <strain evidence="2">LZ3.2</strain>
        <tissue evidence="2">Leaf</tissue>
    </source>
</reference>
<evidence type="ECO:0000313" key="3">
    <source>
        <dbReference type="Proteomes" id="UP000824120"/>
    </source>
</evidence>
<feature type="region of interest" description="Disordered" evidence="1">
    <location>
        <begin position="40"/>
        <end position="114"/>
    </location>
</feature>